<sequence length="101" mass="11683">MAPRSLEQMTFREKIRDCAHKTRELIEHLEQGFAPRLQELHAKAKPPRPGHEDDIPDVTIRNLVAAVLESHRYAEQLEEQIEAYGRSIDEELNRMLTTPGI</sequence>
<reference evidence="1" key="1">
    <citation type="journal article" date="2020" name="mSystems">
        <title>Genome- and Community-Level Interaction Insights into Carbon Utilization and Element Cycling Functions of Hydrothermarchaeota in Hydrothermal Sediment.</title>
        <authorList>
            <person name="Zhou Z."/>
            <person name="Liu Y."/>
            <person name="Xu W."/>
            <person name="Pan J."/>
            <person name="Luo Z.H."/>
            <person name="Li M."/>
        </authorList>
    </citation>
    <scope>NUCLEOTIDE SEQUENCE [LARGE SCALE GENOMIC DNA]</scope>
    <source>
        <strain evidence="1">SpSt-508</strain>
    </source>
</reference>
<accession>A0A7C4LNB8</accession>
<comment type="caution">
    <text evidence="1">The sequence shown here is derived from an EMBL/GenBank/DDBJ whole genome shotgun (WGS) entry which is preliminary data.</text>
</comment>
<gene>
    <name evidence="1" type="ORF">ENS64_18050</name>
</gene>
<name>A0A7C4LNB8_9PLAN</name>
<organism evidence="1">
    <name type="scientific">Schlesneria paludicola</name>
    <dbReference type="NCBI Taxonomy" id="360056"/>
    <lineage>
        <taxon>Bacteria</taxon>
        <taxon>Pseudomonadati</taxon>
        <taxon>Planctomycetota</taxon>
        <taxon>Planctomycetia</taxon>
        <taxon>Planctomycetales</taxon>
        <taxon>Planctomycetaceae</taxon>
        <taxon>Schlesneria</taxon>
    </lineage>
</organism>
<evidence type="ECO:0000313" key="1">
    <source>
        <dbReference type="EMBL" id="HGT41153.1"/>
    </source>
</evidence>
<protein>
    <submittedName>
        <fullName evidence="1">Uncharacterized protein</fullName>
    </submittedName>
</protein>
<dbReference type="EMBL" id="DSVQ01000019">
    <property type="protein sequence ID" value="HGT41153.1"/>
    <property type="molecule type" value="Genomic_DNA"/>
</dbReference>
<proteinExistence type="predicted"/>
<dbReference type="AlphaFoldDB" id="A0A7C4LNB8"/>